<keyword evidence="1 7" id="KW-1003">Cell membrane</keyword>
<dbReference type="GO" id="GO:0008932">
    <property type="term" value="F:lytic endotransglycosylase activity"/>
    <property type="evidence" value="ECO:0007669"/>
    <property type="project" value="UniProtKB-UniRule"/>
</dbReference>
<dbReference type="STRING" id="1798410.A3H63_00320"/>
<comment type="catalytic activity">
    <reaction evidence="7">
        <text>a peptidoglycan chain = a peptidoglycan chain with N-acetyl-1,6-anhydromuramyl-[peptide] at the reducing end + a peptidoglycan chain with N-acetylglucosamine at the non-reducing end.</text>
        <dbReference type="EC" id="4.2.2.29"/>
    </reaction>
</comment>
<accession>A0A1G1ZU86</accession>
<proteinExistence type="inferred from homology"/>
<evidence type="ECO:0000313" key="8">
    <source>
        <dbReference type="EMBL" id="OGY68142.1"/>
    </source>
</evidence>
<evidence type="ECO:0000256" key="4">
    <source>
        <dbReference type="ARBA" id="ARBA00023136"/>
    </source>
</evidence>
<dbReference type="GO" id="GO:0071555">
    <property type="term" value="P:cell wall organization"/>
    <property type="evidence" value="ECO:0007669"/>
    <property type="project" value="UniProtKB-KW"/>
</dbReference>
<dbReference type="Pfam" id="PF02618">
    <property type="entry name" value="YceG"/>
    <property type="match status" value="1"/>
</dbReference>
<dbReference type="EMBL" id="MHJM01000008">
    <property type="protein sequence ID" value="OGY68142.1"/>
    <property type="molecule type" value="Genomic_DNA"/>
</dbReference>
<evidence type="ECO:0000256" key="3">
    <source>
        <dbReference type="ARBA" id="ARBA00022989"/>
    </source>
</evidence>
<evidence type="ECO:0000256" key="7">
    <source>
        <dbReference type="HAMAP-Rule" id="MF_02065"/>
    </source>
</evidence>
<dbReference type="Gene3D" id="3.30.1490.480">
    <property type="entry name" value="Endolytic murein transglycosylase"/>
    <property type="match status" value="1"/>
</dbReference>
<gene>
    <name evidence="7" type="primary">mltG</name>
    <name evidence="8" type="ORF">A3H63_00320</name>
</gene>
<organism evidence="8 9">
    <name type="scientific">Candidatus Harrisonbacteria bacterium RIFCSPLOWO2_02_FULL_45_10c</name>
    <dbReference type="NCBI Taxonomy" id="1798410"/>
    <lineage>
        <taxon>Bacteria</taxon>
        <taxon>Candidatus Harrisoniibacteriota</taxon>
    </lineage>
</organism>
<keyword evidence="4 7" id="KW-0472">Membrane</keyword>
<name>A0A1G1ZU86_9BACT</name>
<dbReference type="HAMAP" id="MF_02065">
    <property type="entry name" value="MltG"/>
    <property type="match status" value="1"/>
</dbReference>
<dbReference type="GO" id="GO:0005886">
    <property type="term" value="C:plasma membrane"/>
    <property type="evidence" value="ECO:0007669"/>
    <property type="project" value="UniProtKB-UniRule"/>
</dbReference>
<dbReference type="PANTHER" id="PTHR30518">
    <property type="entry name" value="ENDOLYTIC MUREIN TRANSGLYCOSYLASE"/>
    <property type="match status" value="1"/>
</dbReference>
<evidence type="ECO:0000313" key="9">
    <source>
        <dbReference type="Proteomes" id="UP000176284"/>
    </source>
</evidence>
<sequence length="327" mass="36492">MYRVIPWLIFAGCVSLAVFLFFLLPVSRQPEVRPIEISSGMGVRMIADRLEELKIIRSSGTFLIFSVFSGSAHILKPGNYQLSPASSTPEIISFLSRGPKKDIAITFPEGVTLRDIDFLLSLAGVIAPGTLINFPITSIALSYPFLRDAQSPEGFLFPDTYRFFINSQTSEVIEKFLDAFKKKAWPMLPGTDFKNKLIIASMIEKEVPEPKDRRIVSGILHKRLNVGMPLQVDATITYIKCQGSFVTCAAPKIARRDISVQSRYNTYLYPGLPPGPISNPGVDAIKASLQPVSSDYWFYLSDPITKRTVFSVTLEEHNDNRAKYLGL</sequence>
<comment type="function">
    <text evidence="7">Functions as a peptidoglycan terminase that cleaves nascent peptidoglycan strands endolytically to terminate their elongation.</text>
</comment>
<evidence type="ECO:0000256" key="2">
    <source>
        <dbReference type="ARBA" id="ARBA00022692"/>
    </source>
</evidence>
<protein>
    <recommendedName>
        <fullName evidence="7">Endolytic murein transglycosylase</fullName>
        <ecNumber evidence="7">4.2.2.29</ecNumber>
    </recommendedName>
    <alternativeName>
        <fullName evidence="7">Peptidoglycan lytic transglycosylase</fullName>
    </alternativeName>
    <alternativeName>
        <fullName evidence="7">Peptidoglycan polymerization terminase</fullName>
    </alternativeName>
</protein>
<evidence type="ECO:0000256" key="1">
    <source>
        <dbReference type="ARBA" id="ARBA00022475"/>
    </source>
</evidence>
<dbReference type="EC" id="4.2.2.29" evidence="7"/>
<reference evidence="8 9" key="1">
    <citation type="journal article" date="2016" name="Nat. Commun.">
        <title>Thousands of microbial genomes shed light on interconnected biogeochemical processes in an aquifer system.</title>
        <authorList>
            <person name="Anantharaman K."/>
            <person name="Brown C.T."/>
            <person name="Hug L.A."/>
            <person name="Sharon I."/>
            <person name="Castelle C.J."/>
            <person name="Probst A.J."/>
            <person name="Thomas B.C."/>
            <person name="Singh A."/>
            <person name="Wilkins M.J."/>
            <person name="Karaoz U."/>
            <person name="Brodie E.L."/>
            <person name="Williams K.H."/>
            <person name="Hubbard S.S."/>
            <person name="Banfield J.F."/>
        </authorList>
    </citation>
    <scope>NUCLEOTIDE SEQUENCE [LARGE SCALE GENOMIC DNA]</scope>
</reference>
<evidence type="ECO:0000256" key="5">
    <source>
        <dbReference type="ARBA" id="ARBA00023239"/>
    </source>
</evidence>
<dbReference type="InterPro" id="IPR003770">
    <property type="entry name" value="MLTG-like"/>
</dbReference>
<keyword evidence="3 7" id="KW-1133">Transmembrane helix</keyword>
<dbReference type="GO" id="GO:0009252">
    <property type="term" value="P:peptidoglycan biosynthetic process"/>
    <property type="evidence" value="ECO:0007669"/>
    <property type="project" value="UniProtKB-UniRule"/>
</dbReference>
<keyword evidence="5 7" id="KW-0456">Lyase</keyword>
<dbReference type="NCBIfam" id="TIGR00247">
    <property type="entry name" value="endolytic transglycosylase MltG"/>
    <property type="match status" value="1"/>
</dbReference>
<feature type="site" description="Important for catalytic activity" evidence="7">
    <location>
        <position position="206"/>
    </location>
</feature>
<dbReference type="PANTHER" id="PTHR30518:SF2">
    <property type="entry name" value="ENDOLYTIC MUREIN TRANSGLYCOSYLASE"/>
    <property type="match status" value="1"/>
</dbReference>
<keyword evidence="6 7" id="KW-0961">Cell wall biogenesis/degradation</keyword>
<dbReference type="AlphaFoldDB" id="A0A1G1ZU86"/>
<keyword evidence="2 7" id="KW-0812">Transmembrane</keyword>
<dbReference type="Proteomes" id="UP000176284">
    <property type="component" value="Unassembled WGS sequence"/>
</dbReference>
<evidence type="ECO:0000256" key="6">
    <source>
        <dbReference type="ARBA" id="ARBA00023316"/>
    </source>
</evidence>
<comment type="caution">
    <text evidence="8">The sequence shown here is derived from an EMBL/GenBank/DDBJ whole genome shotgun (WGS) entry which is preliminary data.</text>
</comment>
<comment type="similarity">
    <text evidence="7">Belongs to the transglycosylase MltG family.</text>
</comment>